<dbReference type="EMBL" id="KC661275">
    <property type="protein sequence ID" value="AGK87516.1"/>
    <property type="molecule type" value="Genomic_DNA"/>
</dbReference>
<dbReference type="RefSeq" id="YP_008051889.1">
    <property type="nucleotide sequence ID" value="NC_021308.1"/>
</dbReference>
<organism evidence="1 2">
    <name type="scientific">Mycobacterium phage HINdeR</name>
    <dbReference type="NCBI Taxonomy" id="1327770"/>
    <lineage>
        <taxon>Viruses</taxon>
        <taxon>Duplodnaviria</taxon>
        <taxon>Heunggongvirae</taxon>
        <taxon>Uroviricota</taxon>
        <taxon>Caudoviricetes</taxon>
        <taxon>Timshelvirus</taxon>
        <taxon>Timshelvirus HINdeR</taxon>
    </lineage>
</organism>
<dbReference type="Proteomes" id="UP000013551">
    <property type="component" value="Segment"/>
</dbReference>
<protein>
    <submittedName>
        <fullName evidence="1">Uncharacterized protein</fullName>
    </submittedName>
</protein>
<dbReference type="KEGG" id="vg:16213936"/>
<reference evidence="1 2" key="1">
    <citation type="submission" date="2013-02" db="EMBL/GenBank/DDBJ databases">
        <authorList>
            <person name="Balish M.F."/>
            <person name="Klepek H.N."/>
            <person name="Ahler R.M."/>
            <person name="Blakely T.M."/>
            <person name="Deihs M.E."/>
            <person name="Goebel E.J."/>
            <person name="Hausmann S.M."/>
            <person name="Henry C.A."/>
            <person name="Hoogendoorn J."/>
            <person name="Jeffers A.C."/>
            <person name="Light M.E."/>
            <person name="McCurdy K.A."/>
            <person name="Mize D.S."/>
            <person name="Moore C.R."/>
            <person name="Nestor P.M."/>
            <person name="Relko L.M."/>
            <person name="Brzoska R.M."/>
            <person name="Ream D.C."/>
            <person name="Actis L.A."/>
            <person name="Friedberg I."/>
            <person name="Janssen G.R."/>
            <person name="Bradley K.W."/>
            <person name="Khaja R."/>
            <person name="Lewis M.F."/>
            <person name="Barker L.P."/>
            <person name="Asai D.J."/>
            <person name="Bowman C.A."/>
            <person name="Russell D.A."/>
            <person name="Pope W.H."/>
            <person name="Jacobs-Sera D."/>
            <person name="Hendrix R.W."/>
            <person name="Hatfull G.F."/>
        </authorList>
    </citation>
    <scope>NUCLEOTIDE SEQUENCE [LARGE SCALE GENOMIC DNA]</scope>
</reference>
<evidence type="ECO:0000313" key="1">
    <source>
        <dbReference type="EMBL" id="AGK87516.1"/>
    </source>
</evidence>
<gene>
    <name evidence="1" type="primary">37</name>
    <name evidence="1" type="ORF">PBI_HINDER_37</name>
</gene>
<sequence length="45" mass="5413">MRGTWRRFRGKTGHFVTRNSDEYGVSFSKDDVVDAWFKRYELVVL</sequence>
<evidence type="ECO:0000313" key="2">
    <source>
        <dbReference type="Proteomes" id="UP000013551"/>
    </source>
</evidence>
<name>R4JP17_9CAUD</name>
<accession>R4JP17</accession>
<proteinExistence type="predicted"/>
<keyword evidence="2" id="KW-1185">Reference proteome</keyword>
<dbReference type="GeneID" id="16213936"/>
<dbReference type="OrthoDB" id="23652at10239"/>